<accession>A0A1H3Z691</accession>
<dbReference type="PIRSF" id="PIRSF036410">
    <property type="entry name" value="EutE_PduP"/>
    <property type="match status" value="1"/>
</dbReference>
<dbReference type="InterPro" id="IPR016161">
    <property type="entry name" value="Ald_DH/histidinol_DH"/>
</dbReference>
<dbReference type="Gene3D" id="3.40.309.10">
    <property type="entry name" value="Aldehyde Dehydrogenase, Chain A, domain 2"/>
    <property type="match status" value="1"/>
</dbReference>
<dbReference type="STRING" id="81409.SAMN04515656_10532"/>
<dbReference type="RefSeq" id="WP_176966620.1">
    <property type="nucleotide sequence ID" value="NZ_FNRK01000005.1"/>
</dbReference>
<organism evidence="4 5">
    <name type="scientific">Eubacterium aggregans</name>
    <dbReference type="NCBI Taxonomy" id="81409"/>
    <lineage>
        <taxon>Bacteria</taxon>
        <taxon>Bacillati</taxon>
        <taxon>Bacillota</taxon>
        <taxon>Clostridia</taxon>
        <taxon>Eubacteriales</taxon>
        <taxon>Eubacteriaceae</taxon>
        <taxon>Eubacterium</taxon>
    </lineage>
</organism>
<dbReference type="Proteomes" id="UP000199394">
    <property type="component" value="Unassembled WGS sequence"/>
</dbReference>
<dbReference type="Pfam" id="PF00171">
    <property type="entry name" value="Aldedh"/>
    <property type="match status" value="2"/>
</dbReference>
<evidence type="ECO:0000313" key="4">
    <source>
        <dbReference type="EMBL" id="SEA19048.1"/>
    </source>
</evidence>
<sequence length="469" mass="50744">MELNLKDIEELVKQVVDQLGDTEAPQGVEPAIKWGIFDTMDEAVEAAWTAQRDYMKCSLAIRRQIIQAIRDTMMEKEHRETICAMAVEETGMGNYEDKLIKHELASLHTPGVEDLKAECITGDDGLTLLELSPFGVIGAITPTTNPSESLIGNGISMLAGGNTVVFSPHPKAVKTCHYTLKLINQAIYKASGLCNLMVTTVKPSIESADVMMAHPKINMLCATGGPGVVKAVLQSGKKAIGAGAGNPPALVDETADIEKAAKDIVDGCCFDNNMPCIAEKEVVVVDEVADYLIFNMKKHGAFELKDRKVIDALAEMVFPGGRLSREFVGKDVHYIGAAAGIEVPREARCLIMEVPRDHLLAVEELMMPILPIVRVKDVDEGIDVACDLEHGNRHTATMHSKNVDKLSEMSKRIQTTIFVKNGPSFAGLGVGGEGFPTFTIAGPTGEGLTSPKSFVRRRRCILSGGFEIK</sequence>
<keyword evidence="1" id="KW-0560">Oxidoreductase</keyword>
<dbReference type="SUPFAM" id="SSF53720">
    <property type="entry name" value="ALDH-like"/>
    <property type="match status" value="1"/>
</dbReference>
<dbReference type="InterPro" id="IPR016163">
    <property type="entry name" value="Ald_DH_C"/>
</dbReference>
<name>A0A1H3Z691_9FIRM</name>
<gene>
    <name evidence="4" type="ORF">SAMN04515656_10532</name>
</gene>
<evidence type="ECO:0000256" key="2">
    <source>
        <dbReference type="ARBA" id="ARBA00023027"/>
    </source>
</evidence>
<dbReference type="AlphaFoldDB" id="A0A1H3Z691"/>
<dbReference type="NCBIfam" id="NF011927">
    <property type="entry name" value="PRK15398.1"/>
    <property type="match status" value="1"/>
</dbReference>
<keyword evidence="2" id="KW-0520">NAD</keyword>
<dbReference type="PANTHER" id="PTHR11699">
    <property type="entry name" value="ALDEHYDE DEHYDROGENASE-RELATED"/>
    <property type="match status" value="1"/>
</dbReference>
<dbReference type="Gene3D" id="3.40.605.10">
    <property type="entry name" value="Aldehyde Dehydrogenase, Chain A, domain 1"/>
    <property type="match status" value="1"/>
</dbReference>
<evidence type="ECO:0000313" key="5">
    <source>
        <dbReference type="Proteomes" id="UP000199394"/>
    </source>
</evidence>
<evidence type="ECO:0000256" key="1">
    <source>
        <dbReference type="ARBA" id="ARBA00023002"/>
    </source>
</evidence>
<feature type="domain" description="Aldehyde dehydrogenase" evidence="3">
    <location>
        <begin position="350"/>
        <end position="423"/>
    </location>
</feature>
<dbReference type="InterPro" id="IPR012408">
    <property type="entry name" value="Acetald_propionald_DH-rel"/>
</dbReference>
<keyword evidence="5" id="KW-1185">Reference proteome</keyword>
<protein>
    <submittedName>
        <fullName evidence="4">Propionaldehyde dehydrogenase</fullName>
    </submittedName>
</protein>
<reference evidence="4 5" key="1">
    <citation type="submission" date="2016-10" db="EMBL/GenBank/DDBJ databases">
        <authorList>
            <person name="de Groot N.N."/>
        </authorList>
    </citation>
    <scope>NUCLEOTIDE SEQUENCE [LARGE SCALE GENOMIC DNA]</scope>
    <source>
        <strain evidence="4 5">SR12</strain>
    </source>
</reference>
<evidence type="ECO:0000259" key="3">
    <source>
        <dbReference type="Pfam" id="PF00171"/>
    </source>
</evidence>
<dbReference type="EMBL" id="FNRK01000005">
    <property type="protein sequence ID" value="SEA19048.1"/>
    <property type="molecule type" value="Genomic_DNA"/>
</dbReference>
<dbReference type="InterPro" id="IPR015590">
    <property type="entry name" value="Aldehyde_DH_dom"/>
</dbReference>
<feature type="domain" description="Aldehyde dehydrogenase" evidence="3">
    <location>
        <begin position="39"/>
        <end position="298"/>
    </location>
</feature>
<dbReference type="InterPro" id="IPR016162">
    <property type="entry name" value="Ald_DH_N"/>
</dbReference>
<dbReference type="GO" id="GO:0008774">
    <property type="term" value="F:acetaldehyde dehydrogenase (acetylating) activity"/>
    <property type="evidence" value="ECO:0007669"/>
    <property type="project" value="InterPro"/>
</dbReference>
<dbReference type="CDD" id="cd07121">
    <property type="entry name" value="ALDH_EutE"/>
    <property type="match status" value="1"/>
</dbReference>
<proteinExistence type="predicted"/>